<dbReference type="EMBL" id="LN555523">
    <property type="protein sequence ID" value="CED93603.1"/>
    <property type="molecule type" value="Genomic_DNA"/>
</dbReference>
<feature type="domain" description="DUF2357" evidence="1">
    <location>
        <begin position="118"/>
        <end position="349"/>
    </location>
</feature>
<proteinExistence type="predicted"/>
<organism evidence="2 3">
    <name type="scientific">Romboutsia ilealis</name>
    <dbReference type="NCBI Taxonomy" id="1115758"/>
    <lineage>
        <taxon>Bacteria</taxon>
        <taxon>Bacillati</taxon>
        <taxon>Bacillota</taxon>
        <taxon>Clostridia</taxon>
        <taxon>Peptostreptococcales</taxon>
        <taxon>Peptostreptococcaceae</taxon>
        <taxon>Romboutsia</taxon>
    </lineage>
</organism>
<dbReference type="RefSeq" id="WP_180703304.1">
    <property type="nucleotide sequence ID" value="NZ_LN555523.1"/>
</dbReference>
<protein>
    <submittedName>
        <fullName evidence="2">5-methylcytosine-specific restriction enzyme</fullName>
    </submittedName>
</protein>
<dbReference type="Pfam" id="PF09823">
    <property type="entry name" value="DUF2357"/>
    <property type="match status" value="1"/>
</dbReference>
<dbReference type="Proteomes" id="UP000245622">
    <property type="component" value="Chromosome 1"/>
</dbReference>
<reference evidence="2 3" key="1">
    <citation type="submission" date="2014-04" db="EMBL/GenBank/DDBJ databases">
        <authorList>
            <person name="Hornung B.V."/>
        </authorList>
    </citation>
    <scope>NUCLEOTIDE SEQUENCE [LARGE SCALE GENOMIC DNA]</scope>
    <source>
        <strain evidence="2 3">CRIB</strain>
    </source>
</reference>
<gene>
    <name evidence="2" type="ORF">CRIB_851</name>
</gene>
<dbReference type="AlphaFoldDB" id="A0A1V1I0C8"/>
<evidence type="ECO:0000259" key="1">
    <source>
        <dbReference type="Pfam" id="PF09823"/>
    </source>
</evidence>
<keyword evidence="3" id="KW-1185">Reference proteome</keyword>
<dbReference type="GeneID" id="82205032"/>
<evidence type="ECO:0000313" key="2">
    <source>
        <dbReference type="EMBL" id="CED93603.1"/>
    </source>
</evidence>
<dbReference type="Pfam" id="PF04411">
    <property type="entry name" value="PDDEXK_7"/>
    <property type="match status" value="1"/>
</dbReference>
<evidence type="ECO:0000313" key="3">
    <source>
        <dbReference type="Proteomes" id="UP000245622"/>
    </source>
</evidence>
<dbReference type="KEGG" id="ril:CRIB_851"/>
<name>A0A1V1I0C8_9FIRM</name>
<sequence length="781" mass="92212">MMGMLVTGTNKDILKVSTEDFTLYISGSSENKKFKATNNNKNINAHLGIITNYDYITETINSFNELEINNTNTMYPSFFEDGIYNIYLENNTNDKIDIYHEHKEIRENIITRGKNIFGSFKFNSDIGYSTFKIIKNSSEVLSLTIQVFPSKLDYMDDYNEILKDINEEITSLVFDFLNKTFSSVNICDNKNQTGLEFIVIINNIYEKLEKAIKRIERFPKHSVINEYNLKNKNKCKVVGVKESIKHLRKNHTSKNVVEVRKNTTLDIFENQYVKYIIKRILSKIKSVKLTLEKENKVDTNYYNKLNEYEKRLTHHLNTFFKNISDVNNNKLMTLAFKMTSGYKECYYYYLLLSKSLDISSGLYEISNKKLWNLYEIWCYIKIHSIIKELRYEAKENSIIQSTSNGLTLSLMQNKEAKCIYENKEGKKIELFYNKQYNKLPTTNQRPDTVLCLKGVGKTDRVYIFDAKYRIYVDKNEKICPMEYDINVMHRYRDSIVSKSSINNHFKYESVGAYVMFPCSDEKTFEENKYYKSIEKVNIGAIPMLPGSTSLMKKHLCKIINESYMEAINNNPVFDEEDDYYKFKNKNVMIVNTKDKNHFDIYKENRFYHIPKKSLSKLNIGVEYLAFYQPIDNSSSNNKFNNDFSIEYYAKIKDYYEYERGSCKEIKCKNGKEKDIYLRFELEEFKSIGPINRVEYGTRTLNYTTLYLLKIATTMHELYLNSRREIDVYKILKKISKDKDITLKKENNGYYLENDFIKILDNGDIKLNGNKVNITELIYLLK</sequence>
<accession>A0A1V1I0C8</accession>
<dbReference type="InterPro" id="IPR007505">
    <property type="entry name" value="PDDEXK_7"/>
</dbReference>
<dbReference type="InterPro" id="IPR018633">
    <property type="entry name" value="DUF2357"/>
</dbReference>